<evidence type="ECO:0000313" key="3">
    <source>
        <dbReference type="EnsemblMetazoa" id="CLYHEMP018844.1"/>
    </source>
</evidence>
<feature type="region of interest" description="Disordered" evidence="1">
    <location>
        <begin position="297"/>
        <end position="343"/>
    </location>
</feature>
<dbReference type="AlphaFoldDB" id="A0A7M5X9F1"/>
<sequence length="686" mass="77736">MGVMFCPKSLDSLSFYYTMLWMIFLPAAALKSGPSTNFITTSTLGKSISPIIPTTSTSGKSGDGGNSGDELAYHPTYTRLIPAVATIGVFLVGLLVIYIIYCVKSKESKNKKKEEPVPEDEQMNNDWLAELRKTQKKQSLSNVFSRRGSNFQTKLKLKKYALYDEMLARYKRSLKMQKLHSMRKTNTTTSNISQSSDSYDDLGTAGSSPHHVLRKSSSKQRMKELAMRHKINQEQGFGDLLLEPPSRERHLPRWGTTSSSVSQDDTDVLKFKSDTEMEAFREGFCKSMDYSPGHSFQISTDDDTEPLLSSPTRKMGHHHLPPNNHNNWKAPPVSKNESERSSFDKDDVFGDHVVEDIPSSNVGGETDEEGRNILDQPDIKDALRKLSTVDEPMARTNNHKRPKSMVAMLSGGLISSGVANGNKPVDRATQKRLSWYQGLFKSPTKKNDSQTASVDDLIERQVNKALYSRLLDHDQEDESMTNSTGSSDLKERNPNLRQRPKSWMPQSEAQRKKQQQHREDKITELFANLMDLPKPKKQEKAWYREEGPSASMSRDGVPSPVDEGIDISTDANAMSEKEEIMLIDEVERRLIENIEDSSVMQDSEVLALENLLNDVARFCTEYSEDYDDVESRRQPSFSEMNATLERKRLNSSKEEPFEQRNEKAISVYDTQLHYTEPHEEPPTTTL</sequence>
<feature type="region of interest" description="Disordered" evidence="1">
    <location>
        <begin position="630"/>
        <end position="686"/>
    </location>
</feature>
<evidence type="ECO:0000256" key="1">
    <source>
        <dbReference type="SAM" id="MobiDB-lite"/>
    </source>
</evidence>
<accession>A0A7M5X9F1</accession>
<dbReference type="GeneID" id="136804262"/>
<feature type="compositionally biased region" description="Basic and acidic residues" evidence="1">
    <location>
        <begin position="644"/>
        <end position="663"/>
    </location>
</feature>
<feature type="transmembrane region" description="Helical" evidence="2">
    <location>
        <begin position="12"/>
        <end position="30"/>
    </location>
</feature>
<name>A0A7M5X9F1_9CNID</name>
<feature type="compositionally biased region" description="Low complexity" evidence="1">
    <location>
        <begin position="185"/>
        <end position="197"/>
    </location>
</feature>
<dbReference type="OrthoDB" id="10686904at2759"/>
<dbReference type="Proteomes" id="UP000594262">
    <property type="component" value="Unplaced"/>
</dbReference>
<feature type="region of interest" description="Disordered" evidence="1">
    <location>
        <begin position="470"/>
        <end position="518"/>
    </location>
</feature>
<keyword evidence="2" id="KW-1133">Transmembrane helix</keyword>
<reference evidence="3" key="1">
    <citation type="submission" date="2021-01" db="UniProtKB">
        <authorList>
            <consortium name="EnsemblMetazoa"/>
        </authorList>
    </citation>
    <scope>IDENTIFICATION</scope>
</reference>
<organism evidence="3 4">
    <name type="scientific">Clytia hemisphaerica</name>
    <dbReference type="NCBI Taxonomy" id="252671"/>
    <lineage>
        <taxon>Eukaryota</taxon>
        <taxon>Metazoa</taxon>
        <taxon>Cnidaria</taxon>
        <taxon>Hydrozoa</taxon>
        <taxon>Hydroidolina</taxon>
        <taxon>Leptothecata</taxon>
        <taxon>Obeliida</taxon>
        <taxon>Clytiidae</taxon>
        <taxon>Clytia</taxon>
    </lineage>
</organism>
<evidence type="ECO:0000313" key="4">
    <source>
        <dbReference type="Proteomes" id="UP000594262"/>
    </source>
</evidence>
<dbReference type="RefSeq" id="XP_066917066.1">
    <property type="nucleotide sequence ID" value="XM_067060965.1"/>
</dbReference>
<keyword evidence="4" id="KW-1185">Reference proteome</keyword>
<protein>
    <submittedName>
        <fullName evidence="3">Uncharacterized protein</fullName>
    </submittedName>
</protein>
<feature type="transmembrane region" description="Helical" evidence="2">
    <location>
        <begin position="80"/>
        <end position="103"/>
    </location>
</feature>
<keyword evidence="2" id="KW-0812">Transmembrane</keyword>
<keyword evidence="2" id="KW-0472">Membrane</keyword>
<proteinExistence type="predicted"/>
<feature type="compositionally biased region" description="Basic and acidic residues" evidence="1">
    <location>
        <begin position="675"/>
        <end position="686"/>
    </location>
</feature>
<dbReference type="EnsemblMetazoa" id="CLYHEMT018844.1">
    <property type="protein sequence ID" value="CLYHEMP018844.1"/>
    <property type="gene ID" value="CLYHEMG018844"/>
</dbReference>
<evidence type="ECO:0000256" key="2">
    <source>
        <dbReference type="SAM" id="Phobius"/>
    </source>
</evidence>
<feature type="region of interest" description="Disordered" evidence="1">
    <location>
        <begin position="181"/>
        <end position="219"/>
    </location>
</feature>